<sequence length="89" mass="9054">MVDSSNENTSRSNVSSSNVNTSRSNVCSSNENTSRSNVLKPKSSKDAGGSFGQQKDLSGCLGGVVSPCATSSLISVSRQSVQNPGLQGG</sequence>
<protein>
    <submittedName>
        <fullName evidence="2">Uncharacterized protein</fullName>
    </submittedName>
</protein>
<dbReference type="EMBL" id="BLXT01002312">
    <property type="protein sequence ID" value="GFN93189.1"/>
    <property type="molecule type" value="Genomic_DNA"/>
</dbReference>
<gene>
    <name evidence="2" type="ORF">PoB_001969500</name>
</gene>
<accession>A0AAV3ZF34</accession>
<evidence type="ECO:0000313" key="2">
    <source>
        <dbReference type="EMBL" id="GFN93189.1"/>
    </source>
</evidence>
<feature type="compositionally biased region" description="Low complexity" evidence="1">
    <location>
        <begin position="1"/>
        <end position="30"/>
    </location>
</feature>
<dbReference type="AlphaFoldDB" id="A0AAV3ZF34"/>
<comment type="caution">
    <text evidence="2">The sequence shown here is derived from an EMBL/GenBank/DDBJ whole genome shotgun (WGS) entry which is preliminary data.</text>
</comment>
<proteinExistence type="predicted"/>
<evidence type="ECO:0000313" key="3">
    <source>
        <dbReference type="Proteomes" id="UP000735302"/>
    </source>
</evidence>
<reference evidence="2 3" key="1">
    <citation type="journal article" date="2021" name="Elife">
        <title>Chloroplast acquisition without the gene transfer in kleptoplastic sea slugs, Plakobranchus ocellatus.</title>
        <authorList>
            <person name="Maeda T."/>
            <person name="Takahashi S."/>
            <person name="Yoshida T."/>
            <person name="Shimamura S."/>
            <person name="Takaki Y."/>
            <person name="Nagai Y."/>
            <person name="Toyoda A."/>
            <person name="Suzuki Y."/>
            <person name="Arimoto A."/>
            <person name="Ishii H."/>
            <person name="Satoh N."/>
            <person name="Nishiyama T."/>
            <person name="Hasebe M."/>
            <person name="Maruyama T."/>
            <person name="Minagawa J."/>
            <person name="Obokata J."/>
            <person name="Shigenobu S."/>
        </authorList>
    </citation>
    <scope>NUCLEOTIDE SEQUENCE [LARGE SCALE GENOMIC DNA]</scope>
</reference>
<evidence type="ECO:0000256" key="1">
    <source>
        <dbReference type="SAM" id="MobiDB-lite"/>
    </source>
</evidence>
<keyword evidence="3" id="KW-1185">Reference proteome</keyword>
<name>A0AAV3ZF34_9GAST</name>
<feature type="region of interest" description="Disordered" evidence="1">
    <location>
        <begin position="1"/>
        <end position="52"/>
    </location>
</feature>
<dbReference type="Proteomes" id="UP000735302">
    <property type="component" value="Unassembled WGS sequence"/>
</dbReference>
<organism evidence="2 3">
    <name type="scientific">Plakobranchus ocellatus</name>
    <dbReference type="NCBI Taxonomy" id="259542"/>
    <lineage>
        <taxon>Eukaryota</taxon>
        <taxon>Metazoa</taxon>
        <taxon>Spiralia</taxon>
        <taxon>Lophotrochozoa</taxon>
        <taxon>Mollusca</taxon>
        <taxon>Gastropoda</taxon>
        <taxon>Heterobranchia</taxon>
        <taxon>Euthyneura</taxon>
        <taxon>Panpulmonata</taxon>
        <taxon>Sacoglossa</taxon>
        <taxon>Placobranchoidea</taxon>
        <taxon>Plakobranchidae</taxon>
        <taxon>Plakobranchus</taxon>
    </lineage>
</organism>